<proteinExistence type="predicted"/>
<dbReference type="AlphaFoldDB" id="A0A099V4B4"/>
<sequence length="95" mass="10963">METLISIFSVSSVDFVKGFLMGLCLSAIGCFYFCKWFVKYINRQSELLLNSHKDMYKERTQELKDLLERQKSIYETQRHIQATNDAAASAASLKL</sequence>
<keyword evidence="2" id="KW-0472">Membrane</keyword>
<evidence type="ECO:0000256" key="1">
    <source>
        <dbReference type="SAM" id="Coils"/>
    </source>
</evidence>
<keyword evidence="1" id="KW-0175">Coiled coil</keyword>
<evidence type="ECO:0000313" key="4">
    <source>
        <dbReference type="Proteomes" id="UP000029857"/>
    </source>
</evidence>
<protein>
    <submittedName>
        <fullName evidence="3">Uncharacterized protein</fullName>
    </submittedName>
</protein>
<dbReference type="RefSeq" id="WP_034580166.1">
    <property type="nucleotide sequence ID" value="NZ_FZMS01000006.1"/>
</dbReference>
<gene>
    <name evidence="3" type="ORF">LS79_010870</name>
</gene>
<name>A0A099V4B4_9HELI</name>
<keyword evidence="2" id="KW-1133">Transmembrane helix</keyword>
<evidence type="ECO:0000256" key="2">
    <source>
        <dbReference type="SAM" id="Phobius"/>
    </source>
</evidence>
<accession>A0A099V4B4</accession>
<reference evidence="3 4" key="1">
    <citation type="journal article" date="2014" name="Genome Announc.">
        <title>Draft genome sequences of eight enterohepatic helicobacter species isolated from both laboratory and wild rodents.</title>
        <authorList>
            <person name="Sheh A."/>
            <person name="Shen Z."/>
            <person name="Fox J.G."/>
        </authorList>
    </citation>
    <scope>NUCLEOTIDE SEQUENCE [LARGE SCALE GENOMIC DNA]</scope>
    <source>
        <strain evidence="3 4">ATCC 49320</strain>
    </source>
</reference>
<feature type="coiled-coil region" evidence="1">
    <location>
        <begin position="49"/>
        <end position="77"/>
    </location>
</feature>
<dbReference type="Proteomes" id="UP000029857">
    <property type="component" value="Unassembled WGS sequence"/>
</dbReference>
<evidence type="ECO:0000313" key="3">
    <source>
        <dbReference type="EMBL" id="TLE07901.1"/>
    </source>
</evidence>
<feature type="transmembrane region" description="Helical" evidence="2">
    <location>
        <begin position="18"/>
        <end position="38"/>
    </location>
</feature>
<comment type="caution">
    <text evidence="3">The sequence shown here is derived from an EMBL/GenBank/DDBJ whole genome shotgun (WGS) entry which is preliminary data.</text>
</comment>
<dbReference type="EMBL" id="JRPJ02000069">
    <property type="protein sequence ID" value="TLE07901.1"/>
    <property type="molecule type" value="Genomic_DNA"/>
</dbReference>
<organism evidence="3 4">
    <name type="scientific">Helicobacter bilis</name>
    <dbReference type="NCBI Taxonomy" id="37372"/>
    <lineage>
        <taxon>Bacteria</taxon>
        <taxon>Pseudomonadati</taxon>
        <taxon>Campylobacterota</taxon>
        <taxon>Epsilonproteobacteria</taxon>
        <taxon>Campylobacterales</taxon>
        <taxon>Helicobacteraceae</taxon>
        <taxon>Helicobacter</taxon>
    </lineage>
</organism>
<keyword evidence="2" id="KW-0812">Transmembrane</keyword>